<comment type="caution">
    <text evidence="2">The sequence shown here is derived from an EMBL/GenBank/DDBJ whole genome shotgun (WGS) entry which is preliminary data.</text>
</comment>
<sequence length="226" mass="23636">MLSTGCLSRQPGEQQEVAPDTTQTEAARGPRCEASPARAIALLRPPPEAGACGLALERDGEGERQLLVRPVPREGEPEPSPIARGVAPEACGSALEFCELWGVSDALGPIVLASVRGHESEMPIQVYVGWAAGDRLVFAQSWYGLSSVMDHTRIGPPWVLAPFDCGGELMLLPTGRLPESKVELADADLVALAGQWAVGEDGLSAPPATAATTDPSTCRAILPALP</sequence>
<proteinExistence type="predicted"/>
<dbReference type="AlphaFoldDB" id="A0A0C2A1W7"/>
<dbReference type="EMBL" id="JMCC02000026">
    <property type="protein sequence ID" value="KIG17368.1"/>
    <property type="molecule type" value="Genomic_DNA"/>
</dbReference>
<evidence type="ECO:0000313" key="3">
    <source>
        <dbReference type="Proteomes" id="UP000031599"/>
    </source>
</evidence>
<gene>
    <name evidence="2" type="ORF">DB30_03425</name>
</gene>
<feature type="region of interest" description="Disordered" evidence="1">
    <location>
        <begin position="1"/>
        <end position="33"/>
    </location>
</feature>
<accession>A0A0C2A1W7</accession>
<dbReference type="RefSeq" id="WP_052548450.1">
    <property type="nucleotide sequence ID" value="NZ_JMCC02000026.1"/>
</dbReference>
<organism evidence="2 3">
    <name type="scientific">Enhygromyxa salina</name>
    <dbReference type="NCBI Taxonomy" id="215803"/>
    <lineage>
        <taxon>Bacteria</taxon>
        <taxon>Pseudomonadati</taxon>
        <taxon>Myxococcota</taxon>
        <taxon>Polyangia</taxon>
        <taxon>Nannocystales</taxon>
        <taxon>Nannocystaceae</taxon>
        <taxon>Enhygromyxa</taxon>
    </lineage>
</organism>
<dbReference type="Proteomes" id="UP000031599">
    <property type="component" value="Unassembled WGS sequence"/>
</dbReference>
<feature type="compositionally biased region" description="Polar residues" evidence="1">
    <location>
        <begin position="1"/>
        <end position="13"/>
    </location>
</feature>
<name>A0A0C2A1W7_9BACT</name>
<evidence type="ECO:0000313" key="2">
    <source>
        <dbReference type="EMBL" id="KIG17368.1"/>
    </source>
</evidence>
<protein>
    <submittedName>
        <fullName evidence="2">Uncharacterized protein</fullName>
    </submittedName>
</protein>
<evidence type="ECO:0000256" key="1">
    <source>
        <dbReference type="SAM" id="MobiDB-lite"/>
    </source>
</evidence>
<reference evidence="2 3" key="1">
    <citation type="submission" date="2014-12" db="EMBL/GenBank/DDBJ databases">
        <title>Genome assembly of Enhygromyxa salina DSM 15201.</title>
        <authorList>
            <person name="Sharma G."/>
            <person name="Subramanian S."/>
        </authorList>
    </citation>
    <scope>NUCLEOTIDE SEQUENCE [LARGE SCALE GENOMIC DNA]</scope>
    <source>
        <strain evidence="2 3">DSM 15201</strain>
    </source>
</reference>